<dbReference type="AlphaFoldDB" id="A0A285GQJ4"/>
<dbReference type="InterPro" id="IPR046342">
    <property type="entry name" value="CBS_dom_sf"/>
</dbReference>
<dbReference type="SUPFAM" id="SSF54631">
    <property type="entry name" value="CBS-domain pair"/>
    <property type="match status" value="1"/>
</dbReference>
<gene>
    <name evidence="3" type="ORF">SAMN05421748_102397</name>
</gene>
<protein>
    <submittedName>
        <fullName evidence="3">CBS domain-containing protein</fullName>
    </submittedName>
</protein>
<accession>A0A285GQJ4</accession>
<name>A0A285GQJ4_9ACTN</name>
<dbReference type="CDD" id="cd17788">
    <property type="entry name" value="CBS_pair_bac"/>
    <property type="match status" value="1"/>
</dbReference>
<dbReference type="InterPro" id="IPR000644">
    <property type="entry name" value="CBS_dom"/>
</dbReference>
<dbReference type="EMBL" id="OBDY01000002">
    <property type="protein sequence ID" value="SNY25718.1"/>
    <property type="molecule type" value="Genomic_DNA"/>
</dbReference>
<keyword evidence="4" id="KW-1185">Reference proteome</keyword>
<evidence type="ECO:0000313" key="3">
    <source>
        <dbReference type="EMBL" id="SNY25718.1"/>
    </source>
</evidence>
<proteinExistence type="predicted"/>
<evidence type="ECO:0000259" key="2">
    <source>
        <dbReference type="PROSITE" id="PS51371"/>
    </source>
</evidence>
<dbReference type="RefSeq" id="WP_097319135.1">
    <property type="nucleotide sequence ID" value="NZ_OBDY01000002.1"/>
</dbReference>
<dbReference type="Proteomes" id="UP000219612">
    <property type="component" value="Unassembled WGS sequence"/>
</dbReference>
<dbReference type="Pfam" id="PF00571">
    <property type="entry name" value="CBS"/>
    <property type="match status" value="1"/>
</dbReference>
<dbReference type="SMART" id="SM00116">
    <property type="entry name" value="CBS"/>
    <property type="match status" value="2"/>
</dbReference>
<feature type="domain" description="CBS" evidence="2">
    <location>
        <begin position="95"/>
        <end position="148"/>
    </location>
</feature>
<reference evidence="3 4" key="1">
    <citation type="submission" date="2017-09" db="EMBL/GenBank/DDBJ databases">
        <authorList>
            <person name="Ehlers B."/>
            <person name="Leendertz F.H."/>
        </authorList>
    </citation>
    <scope>NUCLEOTIDE SEQUENCE [LARGE SCALE GENOMIC DNA]</scope>
    <source>
        <strain evidence="3 4">CGMCC 4.6857</strain>
    </source>
</reference>
<evidence type="ECO:0000256" key="1">
    <source>
        <dbReference type="PROSITE-ProRule" id="PRU00703"/>
    </source>
</evidence>
<dbReference type="OrthoDB" id="3535009at2"/>
<sequence>MHARDVAISMSTVGEDLPAREAVRVLAAQDLPGLVVVDGRGRPLTVLAGTQVLRMALPSYCQDDPALARVIDEGAADVILDGIGDRTVADLLPKKRPELPAVRGDATVLEVASVMARSNVPLVAVVDESGVMTGVITLDGLLDRMLGT</sequence>
<organism evidence="3 4">
    <name type="scientific">Paractinoplanes atraurantiacus</name>
    <dbReference type="NCBI Taxonomy" id="1036182"/>
    <lineage>
        <taxon>Bacteria</taxon>
        <taxon>Bacillati</taxon>
        <taxon>Actinomycetota</taxon>
        <taxon>Actinomycetes</taxon>
        <taxon>Micromonosporales</taxon>
        <taxon>Micromonosporaceae</taxon>
        <taxon>Paractinoplanes</taxon>
    </lineage>
</organism>
<dbReference type="Gene3D" id="3.10.580.10">
    <property type="entry name" value="CBS-domain"/>
    <property type="match status" value="1"/>
</dbReference>
<evidence type="ECO:0000313" key="4">
    <source>
        <dbReference type="Proteomes" id="UP000219612"/>
    </source>
</evidence>
<dbReference type="PROSITE" id="PS51371">
    <property type="entry name" value="CBS"/>
    <property type="match status" value="1"/>
</dbReference>
<keyword evidence="1" id="KW-0129">CBS domain</keyword>